<sequence>MLHKGLNTRILGAVAVMSKLAVSHPPFFNDSMMDIPTPDKFAGFTETAEVGWGSPNVSWRVAPALNIIVNGIHRRATIDTGSTGALMDKSFLPTFDPEEVEEGHVFYSSSKILEEGYWVPDVEIEYFGPRGVRIMSKTPVLAVERAVSCPQFNQTLHRHRCPKDATKGVVKRAVQQPYFGIGFGRDRDTSSQATPDRNPMINIVSINNVTIDRTKYHPGYIITDRSIIVGLTSNNTEGFVTMDLEKGPNWEKDQRAWAGPKVSVALNNETYAKGSQGSLLVDTGVTQMYLKAGRELQPDDEIKFAIPDEESPIATYTITNGGRRNAMSPTKVLNSTSLTPYVNTGRSFLTKFNVFFNPIEGQYGLRFKGSGEEDFVKPSYLI</sequence>
<dbReference type="Proteomes" id="UP000483672">
    <property type="component" value="Unassembled WGS sequence"/>
</dbReference>
<proteinExistence type="predicted"/>
<evidence type="ECO:0000313" key="2">
    <source>
        <dbReference type="Proteomes" id="UP000483672"/>
    </source>
</evidence>
<gene>
    <name evidence="1" type="ORF">TWF191_004739</name>
</gene>
<organism evidence="1 2">
    <name type="scientific">Orbilia oligospora</name>
    <name type="common">Nematode-trapping fungus</name>
    <name type="synonym">Arthrobotrys oligospora</name>
    <dbReference type="NCBI Taxonomy" id="2813651"/>
    <lineage>
        <taxon>Eukaryota</taxon>
        <taxon>Fungi</taxon>
        <taxon>Dikarya</taxon>
        <taxon>Ascomycota</taxon>
        <taxon>Pezizomycotina</taxon>
        <taxon>Orbiliomycetes</taxon>
        <taxon>Orbiliales</taxon>
        <taxon>Orbiliaceae</taxon>
        <taxon>Orbilia</taxon>
    </lineage>
</organism>
<reference evidence="1 2" key="1">
    <citation type="submission" date="2019-06" db="EMBL/GenBank/DDBJ databases">
        <authorList>
            <person name="Palmer J.M."/>
        </authorList>
    </citation>
    <scope>NUCLEOTIDE SEQUENCE [LARGE SCALE GENOMIC DNA]</scope>
    <source>
        <strain evidence="1 2">TWF191</strain>
    </source>
</reference>
<dbReference type="AlphaFoldDB" id="A0A7C8QUA3"/>
<evidence type="ECO:0000313" key="1">
    <source>
        <dbReference type="EMBL" id="KAF3226477.1"/>
    </source>
</evidence>
<protein>
    <recommendedName>
        <fullName evidence="3">Peptidase A1 domain-containing protein</fullName>
    </recommendedName>
</protein>
<comment type="caution">
    <text evidence="1">The sequence shown here is derived from an EMBL/GenBank/DDBJ whole genome shotgun (WGS) entry which is preliminary data.</text>
</comment>
<accession>A0A7C8QUA3</accession>
<name>A0A7C8QUA3_ORBOL</name>
<evidence type="ECO:0008006" key="3">
    <source>
        <dbReference type="Google" id="ProtNLM"/>
    </source>
</evidence>
<dbReference type="EMBL" id="WIPF01000023">
    <property type="protein sequence ID" value="KAF3226477.1"/>
    <property type="molecule type" value="Genomic_DNA"/>
</dbReference>